<dbReference type="AlphaFoldDB" id="A0A9W6G0W7"/>
<proteinExistence type="predicted"/>
<accession>A0A9W6G0W7</accession>
<evidence type="ECO:0000313" key="2">
    <source>
        <dbReference type="Proteomes" id="UP001144352"/>
    </source>
</evidence>
<dbReference type="InterPro" id="IPR021523">
    <property type="entry name" value="DUF3187"/>
</dbReference>
<evidence type="ECO:0000313" key="1">
    <source>
        <dbReference type="EMBL" id="GLI38392.1"/>
    </source>
</evidence>
<sequence length="348" mass="37884">MAMNGRSEKRKGTWRAWAGAAMAGLALLLTGTVARGMEVRPFRTGNMAPLVQIHGLPVPDNARILASREGEVSAVADLANNYAVDAKGTERVVLDGETYRFALDLRYGLVPGVEAGIEIPFIAHSGGFLDGFIEWFHKAFGFTNGGREYAPRDRLIYRYETNGADRFRIDDSNAGIGDIRLTGGIQLYDDGAAAPRRVALRGALKLPTGDSGKLRGSGSVDFALWLAASDDYRLGDWGHLTLFANAGGTVMGDGDVLGDQQRNLAAMGTFGFGWSPLDWMALTVQTTWHSSLYKGSELREINNDSLLMTGGFSFAFTERTFFDIALSEDLNVKTAPDVTFHLALRQRF</sequence>
<keyword evidence="2" id="KW-1185">Reference proteome</keyword>
<organism evidence="1 2">
    <name type="scientific">Geobacter hydrogenophilus</name>
    <dbReference type="NCBI Taxonomy" id="40983"/>
    <lineage>
        <taxon>Bacteria</taxon>
        <taxon>Pseudomonadati</taxon>
        <taxon>Thermodesulfobacteriota</taxon>
        <taxon>Desulfuromonadia</taxon>
        <taxon>Geobacterales</taxon>
        <taxon>Geobacteraceae</taxon>
        <taxon>Geobacter</taxon>
    </lineage>
</organism>
<reference evidence="1" key="1">
    <citation type="submission" date="2022-12" db="EMBL/GenBank/DDBJ databases">
        <title>Reference genome sequencing for broad-spectrum identification of bacterial and archaeal isolates by mass spectrometry.</title>
        <authorList>
            <person name="Sekiguchi Y."/>
            <person name="Tourlousse D.M."/>
        </authorList>
    </citation>
    <scope>NUCLEOTIDE SEQUENCE</scope>
    <source>
        <strain evidence="1">H2</strain>
    </source>
</reference>
<gene>
    <name evidence="1" type="ORF">GHYDROH2_18930</name>
</gene>
<dbReference type="EMBL" id="BSDS01000001">
    <property type="protein sequence ID" value="GLI38392.1"/>
    <property type="molecule type" value="Genomic_DNA"/>
</dbReference>
<dbReference type="Pfam" id="PF11383">
    <property type="entry name" value="DUF3187"/>
    <property type="match status" value="1"/>
</dbReference>
<dbReference type="Proteomes" id="UP001144352">
    <property type="component" value="Unassembled WGS sequence"/>
</dbReference>
<name>A0A9W6G0W7_9BACT</name>
<evidence type="ECO:0008006" key="3">
    <source>
        <dbReference type="Google" id="ProtNLM"/>
    </source>
</evidence>
<protein>
    <recommendedName>
        <fullName evidence="3">DUF3187 family protein</fullName>
    </recommendedName>
</protein>
<comment type="caution">
    <text evidence="1">The sequence shown here is derived from an EMBL/GenBank/DDBJ whole genome shotgun (WGS) entry which is preliminary data.</text>
</comment>